<feature type="region of interest" description="Disordered" evidence="1">
    <location>
        <begin position="22"/>
        <end position="42"/>
    </location>
</feature>
<feature type="compositionally biased region" description="Low complexity" evidence="1">
    <location>
        <begin position="370"/>
        <end position="387"/>
    </location>
</feature>
<reference evidence="2 3" key="1">
    <citation type="journal article" date="2019" name="Sci. Rep.">
        <title>Nanopore sequencing improves the draft genome of the human pathogenic amoeba Naegleria fowleri.</title>
        <authorList>
            <person name="Liechti N."/>
            <person name="Schurch N."/>
            <person name="Bruggmann R."/>
            <person name="Wittwer M."/>
        </authorList>
    </citation>
    <scope>NUCLEOTIDE SEQUENCE [LARGE SCALE GENOMIC DNA]</scope>
    <source>
        <strain evidence="2 3">ATCC 30894</strain>
    </source>
</reference>
<dbReference type="OrthoDB" id="10561657at2759"/>
<sequence>MSPNHTSQPLFPYQEYRKQQTQQQTFILAKEQQQQQQPTTDTSMKKIIHDFYLQRFPQEQHPLEENQTSVRHPFQNDHVPSLFDDDDSCTATTRRRKSTLEWTSKRKNYDDEFPSVTTTNTTTTTTLHTSNPQQGNRSTRKGSAPPHPPPYHNHPPQQTTILRGTNQNLKLNNFPSHHEVSNQYSMFHHHHNSNHNNFHHYPPKMQNHHPHATLLEHPQKVNEALHWSVQPSKAVLTTSSTASSCMDNKNNNQVQSSSNPIHPPPTTITNNENATNSDDEETKEENEVVPIPLPRKVRPPTIRPPKRGFARVQQHIEPELLETAQQQVPHFLNDYVPRMKKSFALNELSTENLNLLTSSPTEVQPQGAFSSSDSSTSLSSLYSPSQNSDRKYTLLDRSSAIYLRKNDLVMIVVDDEELGITGSAFVDPYLHGKIGNVITINEDEVEIELASSCSSPTVVVGGSQLFKELNEIICASDLSEQIVKQKRIPTCKEFSNTDQDSTSNVKHSIPSLHSVDVNVPLFKLRHRKRVWVPKFCLCLQTDVLRKRRQRESSYIPEGDLFNSKYDSGDEDDANSGGQNDDERSYACLQSRSNQSSTTGDGGRNNNNSHRNTCGQQFSMATNFESAPFMRVG</sequence>
<gene>
    <name evidence="2" type="ORF">FDP41_008506</name>
</gene>
<dbReference type="RefSeq" id="XP_044558012.1">
    <property type="nucleotide sequence ID" value="XM_044712367.1"/>
</dbReference>
<feature type="region of interest" description="Disordered" evidence="1">
    <location>
        <begin position="78"/>
        <end position="160"/>
    </location>
</feature>
<dbReference type="VEuPathDB" id="AmoebaDB:NF0053710"/>
<evidence type="ECO:0000256" key="1">
    <source>
        <dbReference type="SAM" id="MobiDB-lite"/>
    </source>
</evidence>
<feature type="compositionally biased region" description="Low complexity" evidence="1">
    <location>
        <begin position="267"/>
        <end position="276"/>
    </location>
</feature>
<accession>A0A6A5BKC5</accession>
<name>A0A6A5BKC5_NAEFO</name>
<keyword evidence="3" id="KW-1185">Reference proteome</keyword>
<dbReference type="EMBL" id="VFQX01000061">
    <property type="protein sequence ID" value="KAF0973299.1"/>
    <property type="molecule type" value="Genomic_DNA"/>
</dbReference>
<dbReference type="AlphaFoldDB" id="A0A6A5BKC5"/>
<feature type="compositionally biased region" description="Polar residues" evidence="1">
    <location>
        <begin position="360"/>
        <end position="369"/>
    </location>
</feature>
<feature type="region of interest" description="Disordered" evidence="1">
    <location>
        <begin position="358"/>
        <end position="387"/>
    </location>
</feature>
<dbReference type="VEuPathDB" id="AmoebaDB:FDP41_008506"/>
<dbReference type="VEuPathDB" id="AmoebaDB:NfTy_092840"/>
<feature type="compositionally biased region" description="Low complexity" evidence="1">
    <location>
        <begin position="117"/>
        <end position="126"/>
    </location>
</feature>
<comment type="caution">
    <text evidence="2">The sequence shown here is derived from an EMBL/GenBank/DDBJ whole genome shotgun (WGS) entry which is preliminary data.</text>
</comment>
<feature type="compositionally biased region" description="Low complexity" evidence="1">
    <location>
        <begin position="248"/>
        <end position="260"/>
    </location>
</feature>
<feature type="region of interest" description="Disordered" evidence="1">
    <location>
        <begin position="555"/>
        <end position="616"/>
    </location>
</feature>
<feature type="region of interest" description="Disordered" evidence="1">
    <location>
        <begin position="239"/>
        <end position="289"/>
    </location>
</feature>
<feature type="compositionally biased region" description="Polar residues" evidence="1">
    <location>
        <begin position="127"/>
        <end position="137"/>
    </location>
</feature>
<feature type="compositionally biased region" description="Polar residues" evidence="1">
    <location>
        <begin position="587"/>
        <end position="616"/>
    </location>
</feature>
<dbReference type="GeneID" id="68115724"/>
<proteinExistence type="predicted"/>
<protein>
    <submittedName>
        <fullName evidence="2">Uncharacterized protein</fullName>
    </submittedName>
</protein>
<evidence type="ECO:0000313" key="3">
    <source>
        <dbReference type="Proteomes" id="UP000444721"/>
    </source>
</evidence>
<dbReference type="Proteomes" id="UP000444721">
    <property type="component" value="Unassembled WGS sequence"/>
</dbReference>
<evidence type="ECO:0000313" key="2">
    <source>
        <dbReference type="EMBL" id="KAF0973299.1"/>
    </source>
</evidence>
<organism evidence="2 3">
    <name type="scientific">Naegleria fowleri</name>
    <name type="common">Brain eating amoeba</name>
    <dbReference type="NCBI Taxonomy" id="5763"/>
    <lineage>
        <taxon>Eukaryota</taxon>
        <taxon>Discoba</taxon>
        <taxon>Heterolobosea</taxon>
        <taxon>Tetramitia</taxon>
        <taxon>Eutetramitia</taxon>
        <taxon>Vahlkampfiidae</taxon>
        <taxon>Naegleria</taxon>
    </lineage>
</organism>